<dbReference type="AlphaFoldDB" id="A0A0G0N7T4"/>
<dbReference type="Proteomes" id="UP000034246">
    <property type="component" value="Unassembled WGS sequence"/>
</dbReference>
<reference evidence="3 4" key="1">
    <citation type="journal article" date="2015" name="Nature">
        <title>rRNA introns, odd ribosomes, and small enigmatic genomes across a large radiation of phyla.</title>
        <authorList>
            <person name="Brown C.T."/>
            <person name="Hug L.A."/>
            <person name="Thomas B.C."/>
            <person name="Sharon I."/>
            <person name="Castelle C.J."/>
            <person name="Singh A."/>
            <person name="Wilkins M.J."/>
            <person name="Williams K.H."/>
            <person name="Banfield J.F."/>
        </authorList>
    </citation>
    <scope>NUCLEOTIDE SEQUENCE [LARGE SCALE GENOMIC DNA]</scope>
</reference>
<evidence type="ECO:0000259" key="2">
    <source>
        <dbReference type="PROSITE" id="PS51782"/>
    </source>
</evidence>
<dbReference type="SMART" id="SM00257">
    <property type="entry name" value="LysM"/>
    <property type="match status" value="2"/>
</dbReference>
<evidence type="ECO:0000313" key="3">
    <source>
        <dbReference type="EMBL" id="KKR11518.1"/>
    </source>
</evidence>
<dbReference type="EMBL" id="LBWP01000006">
    <property type="protein sequence ID" value="KKR11518.1"/>
    <property type="molecule type" value="Genomic_DNA"/>
</dbReference>
<dbReference type="SUPFAM" id="SSF54106">
    <property type="entry name" value="LysM domain"/>
    <property type="match status" value="2"/>
</dbReference>
<dbReference type="CDD" id="cd00118">
    <property type="entry name" value="LysM"/>
    <property type="match status" value="2"/>
</dbReference>
<feature type="domain" description="LysM" evidence="2">
    <location>
        <begin position="60"/>
        <end position="107"/>
    </location>
</feature>
<dbReference type="InterPro" id="IPR018392">
    <property type="entry name" value="LysM"/>
</dbReference>
<comment type="caution">
    <text evidence="3">The sequence shown here is derived from an EMBL/GenBank/DDBJ whole genome shotgun (WGS) entry which is preliminary data.</text>
</comment>
<sequence length="213" mass="23450">MNLKKVLKYFKKNESNVSMLLGVIVILIVGFFIVKNYNSGNEGETIPSIGTEQETTSEGQMYSVQKGDDLWKIAESQLGSGYDWKRIADANNLTAPYDIEVGQEIKIPPVISQVPTEAMEKVTPQATLAITETPTATVTPAREMFVSPTPSQIMTPETQTITGETYTVTKGDSLWNISVRAYGDGFKWTEIASANNLQNPSLIHSGNIFIIPR</sequence>
<accession>A0A0G0N7T4</accession>
<evidence type="ECO:0000313" key="4">
    <source>
        <dbReference type="Proteomes" id="UP000034246"/>
    </source>
</evidence>
<keyword evidence="1" id="KW-0472">Membrane</keyword>
<keyword evidence="1" id="KW-1133">Transmembrane helix</keyword>
<keyword evidence="1" id="KW-0812">Transmembrane</keyword>
<dbReference type="Gene3D" id="3.10.350.10">
    <property type="entry name" value="LysM domain"/>
    <property type="match status" value="2"/>
</dbReference>
<dbReference type="Pfam" id="PF01476">
    <property type="entry name" value="LysM"/>
    <property type="match status" value="2"/>
</dbReference>
<gene>
    <name evidence="3" type="ORF">UT39_C0006G0024</name>
</gene>
<dbReference type="InterPro" id="IPR036779">
    <property type="entry name" value="LysM_dom_sf"/>
</dbReference>
<dbReference type="PANTHER" id="PTHR34700:SF4">
    <property type="entry name" value="PHAGE-LIKE ELEMENT PBSX PROTEIN XKDP"/>
    <property type="match status" value="1"/>
</dbReference>
<evidence type="ECO:0000256" key="1">
    <source>
        <dbReference type="SAM" id="Phobius"/>
    </source>
</evidence>
<dbReference type="PANTHER" id="PTHR34700">
    <property type="entry name" value="POTASSIUM BINDING PROTEIN KBP"/>
    <property type="match status" value="1"/>
</dbReference>
<feature type="transmembrane region" description="Helical" evidence="1">
    <location>
        <begin position="16"/>
        <end position="34"/>
    </location>
</feature>
<name>A0A0G0N7T4_9BACT</name>
<dbReference type="PROSITE" id="PS51782">
    <property type="entry name" value="LYSM"/>
    <property type="match status" value="2"/>
</dbReference>
<protein>
    <submittedName>
        <fullName evidence="3">LysM domain protein</fullName>
    </submittedName>
</protein>
<dbReference type="InterPro" id="IPR052196">
    <property type="entry name" value="Bact_Kbp"/>
</dbReference>
<feature type="domain" description="LysM" evidence="2">
    <location>
        <begin position="164"/>
        <end position="211"/>
    </location>
</feature>
<dbReference type="STRING" id="1618550.UT39_C0006G0024"/>
<proteinExistence type="predicted"/>
<organism evidence="3 4">
    <name type="scientific">Candidatus Woesebacteria bacterium GW2011_GWA1_39_21</name>
    <dbReference type="NCBI Taxonomy" id="1618550"/>
    <lineage>
        <taxon>Bacteria</taxon>
        <taxon>Candidatus Woeseibacteriota</taxon>
    </lineage>
</organism>